<evidence type="ECO:0000256" key="1">
    <source>
        <dbReference type="SAM" id="MobiDB-lite"/>
    </source>
</evidence>
<keyword evidence="3" id="KW-1185">Reference proteome</keyword>
<protein>
    <submittedName>
        <fullName evidence="2">Uncharacterized protein</fullName>
    </submittedName>
</protein>
<organism evidence="2 3">
    <name type="scientific">Wolfiporia cocos (strain MD-104)</name>
    <name type="common">Brown rot fungus</name>
    <dbReference type="NCBI Taxonomy" id="742152"/>
    <lineage>
        <taxon>Eukaryota</taxon>
        <taxon>Fungi</taxon>
        <taxon>Dikarya</taxon>
        <taxon>Basidiomycota</taxon>
        <taxon>Agaricomycotina</taxon>
        <taxon>Agaricomycetes</taxon>
        <taxon>Polyporales</taxon>
        <taxon>Phaeolaceae</taxon>
        <taxon>Wolfiporia</taxon>
    </lineage>
</organism>
<dbReference type="OMA" id="DPGCKYI"/>
<dbReference type="AlphaFoldDB" id="A0A2H3JIJ7"/>
<evidence type="ECO:0000313" key="2">
    <source>
        <dbReference type="EMBL" id="PCH41365.1"/>
    </source>
</evidence>
<accession>A0A2H3JIJ7</accession>
<name>A0A2H3JIJ7_WOLCO</name>
<reference evidence="2 3" key="1">
    <citation type="journal article" date="2012" name="Science">
        <title>The Paleozoic origin of enzymatic lignin decomposition reconstructed from 31 fungal genomes.</title>
        <authorList>
            <person name="Floudas D."/>
            <person name="Binder M."/>
            <person name="Riley R."/>
            <person name="Barry K."/>
            <person name="Blanchette R.A."/>
            <person name="Henrissat B."/>
            <person name="Martinez A.T."/>
            <person name="Otillar R."/>
            <person name="Spatafora J.W."/>
            <person name="Yadav J.S."/>
            <person name="Aerts A."/>
            <person name="Benoit I."/>
            <person name="Boyd A."/>
            <person name="Carlson A."/>
            <person name="Copeland A."/>
            <person name="Coutinho P.M."/>
            <person name="de Vries R.P."/>
            <person name="Ferreira P."/>
            <person name="Findley K."/>
            <person name="Foster B."/>
            <person name="Gaskell J."/>
            <person name="Glotzer D."/>
            <person name="Gorecki P."/>
            <person name="Heitman J."/>
            <person name="Hesse C."/>
            <person name="Hori C."/>
            <person name="Igarashi K."/>
            <person name="Jurgens J.A."/>
            <person name="Kallen N."/>
            <person name="Kersten P."/>
            <person name="Kohler A."/>
            <person name="Kuees U."/>
            <person name="Kumar T.K.A."/>
            <person name="Kuo A."/>
            <person name="LaButti K."/>
            <person name="Larrondo L.F."/>
            <person name="Lindquist E."/>
            <person name="Ling A."/>
            <person name="Lombard V."/>
            <person name="Lucas S."/>
            <person name="Lundell T."/>
            <person name="Martin R."/>
            <person name="McLaughlin D.J."/>
            <person name="Morgenstern I."/>
            <person name="Morin E."/>
            <person name="Murat C."/>
            <person name="Nagy L.G."/>
            <person name="Nolan M."/>
            <person name="Ohm R.A."/>
            <person name="Patyshakuliyeva A."/>
            <person name="Rokas A."/>
            <person name="Ruiz-Duenas F.J."/>
            <person name="Sabat G."/>
            <person name="Salamov A."/>
            <person name="Samejima M."/>
            <person name="Schmutz J."/>
            <person name="Slot J.C."/>
            <person name="St John F."/>
            <person name="Stenlid J."/>
            <person name="Sun H."/>
            <person name="Sun S."/>
            <person name="Syed K."/>
            <person name="Tsang A."/>
            <person name="Wiebenga A."/>
            <person name="Young D."/>
            <person name="Pisabarro A."/>
            <person name="Eastwood D.C."/>
            <person name="Martin F."/>
            <person name="Cullen D."/>
            <person name="Grigoriev I.V."/>
            <person name="Hibbett D.S."/>
        </authorList>
    </citation>
    <scope>NUCLEOTIDE SEQUENCE [LARGE SCALE GENOMIC DNA]</scope>
    <source>
        <strain evidence="2 3">MD-104</strain>
    </source>
</reference>
<evidence type="ECO:0000313" key="3">
    <source>
        <dbReference type="Proteomes" id="UP000218811"/>
    </source>
</evidence>
<proteinExistence type="predicted"/>
<sequence length="341" mass="38179">MAKKKGPPYEDDPECKYIVIEDPWPGKLHGKARDAPYWRWLGAWVYFMLGKNAAPENTYSVNTRAEVIVKLPEHVDITPILGAHRWRQFLYSGDPRDVQRVSYIFEYNYRLKGEPERHNWESHEPVGSFEPPPNLGCPVKFPYPSPHWASLDGRNCRDLARSLPASRVRTPTPPPHSPPQKSAPPPPSLYEPYQTPAHLTSIREEQSGYRYDDDEQGSGEARSALQPPVAKFANKLDPYEEEDAALRLVKSEPTEPNLGLASAKEEPSDFHVKLESTDLSIKSEPTDRLVKINEPPAPARPSEAMVAAFEQWQRAQVGQASSAPLSADPGNLCFCTGASTC</sequence>
<feature type="region of interest" description="Disordered" evidence="1">
    <location>
        <begin position="165"/>
        <end position="193"/>
    </location>
</feature>
<dbReference type="OrthoDB" id="2996389at2759"/>
<feature type="region of interest" description="Disordered" evidence="1">
    <location>
        <begin position="208"/>
        <end position="229"/>
    </location>
</feature>
<gene>
    <name evidence="2" type="ORF">WOLCODRAFT_24692</name>
</gene>
<dbReference type="Proteomes" id="UP000218811">
    <property type="component" value="Unassembled WGS sequence"/>
</dbReference>
<feature type="compositionally biased region" description="Pro residues" evidence="1">
    <location>
        <begin position="171"/>
        <end position="189"/>
    </location>
</feature>
<dbReference type="EMBL" id="KB468113">
    <property type="protein sequence ID" value="PCH41365.1"/>
    <property type="molecule type" value="Genomic_DNA"/>
</dbReference>